<organism evidence="1 2">
    <name type="scientific">Glonium stellatum</name>
    <dbReference type="NCBI Taxonomy" id="574774"/>
    <lineage>
        <taxon>Eukaryota</taxon>
        <taxon>Fungi</taxon>
        <taxon>Dikarya</taxon>
        <taxon>Ascomycota</taxon>
        <taxon>Pezizomycotina</taxon>
        <taxon>Dothideomycetes</taxon>
        <taxon>Pleosporomycetidae</taxon>
        <taxon>Gloniales</taxon>
        <taxon>Gloniaceae</taxon>
        <taxon>Glonium</taxon>
    </lineage>
</organism>
<protein>
    <submittedName>
        <fullName evidence="1">Uncharacterized protein</fullName>
    </submittedName>
</protein>
<reference evidence="1 2" key="1">
    <citation type="journal article" date="2016" name="Nat. Commun.">
        <title>Ectomycorrhizal ecology is imprinted in the genome of the dominant symbiotic fungus Cenococcum geophilum.</title>
        <authorList>
            <consortium name="DOE Joint Genome Institute"/>
            <person name="Peter M."/>
            <person name="Kohler A."/>
            <person name="Ohm R.A."/>
            <person name="Kuo A."/>
            <person name="Krutzmann J."/>
            <person name="Morin E."/>
            <person name="Arend M."/>
            <person name="Barry K.W."/>
            <person name="Binder M."/>
            <person name="Choi C."/>
            <person name="Clum A."/>
            <person name="Copeland A."/>
            <person name="Grisel N."/>
            <person name="Haridas S."/>
            <person name="Kipfer T."/>
            <person name="LaButti K."/>
            <person name="Lindquist E."/>
            <person name="Lipzen A."/>
            <person name="Maire R."/>
            <person name="Meier B."/>
            <person name="Mihaltcheva S."/>
            <person name="Molinier V."/>
            <person name="Murat C."/>
            <person name="Poggeler S."/>
            <person name="Quandt C.A."/>
            <person name="Sperisen C."/>
            <person name="Tritt A."/>
            <person name="Tisserant E."/>
            <person name="Crous P.W."/>
            <person name="Henrissat B."/>
            <person name="Nehls U."/>
            <person name="Egli S."/>
            <person name="Spatafora J.W."/>
            <person name="Grigoriev I.V."/>
            <person name="Martin F.M."/>
        </authorList>
    </citation>
    <scope>NUCLEOTIDE SEQUENCE [LARGE SCALE GENOMIC DNA]</scope>
    <source>
        <strain evidence="1 2">CBS 207.34</strain>
    </source>
</reference>
<accession>A0A8E2FC60</accession>
<dbReference type="AlphaFoldDB" id="A0A8E2FC60"/>
<sequence>MSVGRYDIRAKVKGGRVEGLTAVTAVTAVTAFVIQLSAPRVSESRGGVAAKGVVGVNNGCADEAHQRKTKNGATQQRSRSASQIAVVAPASGLWPFFRAVGGRGPQAPKATCKPLLLHPTPTPSPSSPQRCFFLSTSLQKIPGILHPSLHQLPASFYHPSRVHQCSRYPVGLHSDGVLRHAHFPDLVPLRRANTIPITSCITALDSRARRLTVARSQPNTISAPPSCRLSVAVKQTHLAIQVCPSAYREPSTPQHGPF</sequence>
<evidence type="ECO:0000313" key="1">
    <source>
        <dbReference type="EMBL" id="OCL14304.1"/>
    </source>
</evidence>
<proteinExistence type="predicted"/>
<evidence type="ECO:0000313" key="2">
    <source>
        <dbReference type="Proteomes" id="UP000250140"/>
    </source>
</evidence>
<dbReference type="Proteomes" id="UP000250140">
    <property type="component" value="Unassembled WGS sequence"/>
</dbReference>
<keyword evidence="2" id="KW-1185">Reference proteome</keyword>
<dbReference type="EMBL" id="KV748590">
    <property type="protein sequence ID" value="OCL14304.1"/>
    <property type="molecule type" value="Genomic_DNA"/>
</dbReference>
<gene>
    <name evidence="1" type="ORF">AOQ84DRAFT_221945</name>
</gene>
<name>A0A8E2FC60_9PEZI</name>